<protein>
    <submittedName>
        <fullName evidence="1">Uncharacterized protein</fullName>
    </submittedName>
</protein>
<evidence type="ECO:0000313" key="1">
    <source>
        <dbReference type="EMBL" id="OON23335.1"/>
    </source>
</evidence>
<gene>
    <name evidence="1" type="ORF">X801_00757</name>
</gene>
<proteinExistence type="predicted"/>
<organism evidence="1 2">
    <name type="scientific">Opisthorchis viverrini</name>
    <name type="common">Southeast Asian liver fluke</name>
    <dbReference type="NCBI Taxonomy" id="6198"/>
    <lineage>
        <taxon>Eukaryota</taxon>
        <taxon>Metazoa</taxon>
        <taxon>Spiralia</taxon>
        <taxon>Lophotrochozoa</taxon>
        <taxon>Platyhelminthes</taxon>
        <taxon>Trematoda</taxon>
        <taxon>Digenea</taxon>
        <taxon>Opisthorchiida</taxon>
        <taxon>Opisthorchiata</taxon>
        <taxon>Opisthorchiidae</taxon>
        <taxon>Opisthorchis</taxon>
    </lineage>
</organism>
<evidence type="ECO:0000313" key="2">
    <source>
        <dbReference type="Proteomes" id="UP000243686"/>
    </source>
</evidence>
<reference evidence="1 2" key="1">
    <citation type="submission" date="2015-03" db="EMBL/GenBank/DDBJ databases">
        <title>Draft genome of the nematode, Opisthorchis viverrini.</title>
        <authorList>
            <person name="Mitreva M."/>
        </authorList>
    </citation>
    <scope>NUCLEOTIDE SEQUENCE [LARGE SCALE GENOMIC DNA]</scope>
    <source>
        <strain evidence="1">Khon Kaen</strain>
    </source>
</reference>
<dbReference type="AlphaFoldDB" id="A0A1S8X9B1"/>
<accession>A0A1S8X9B1</accession>
<name>A0A1S8X9B1_OPIVI</name>
<dbReference type="Proteomes" id="UP000243686">
    <property type="component" value="Unassembled WGS sequence"/>
</dbReference>
<sequence>MQELAGRCRLETIDPSSGDAMKGIKPMGPNASKRYRRTIIFVYVLWIAMESSNFESQTLDVDFLFMRKRPFKMASVSFVDEGLPGSKALNSATNEVI</sequence>
<keyword evidence="2" id="KW-1185">Reference proteome</keyword>
<dbReference type="EMBL" id="KV891564">
    <property type="protein sequence ID" value="OON23335.1"/>
    <property type="molecule type" value="Genomic_DNA"/>
</dbReference>